<dbReference type="PANTHER" id="PTHR46240:SF1">
    <property type="entry name" value="SERINE_THREONINE-PROTEIN KINASE ULK4"/>
    <property type="match status" value="1"/>
</dbReference>
<protein>
    <recommendedName>
        <fullName evidence="2">Protein kinase domain-containing protein</fullName>
    </recommendedName>
</protein>
<dbReference type="Gene3D" id="1.10.510.10">
    <property type="entry name" value="Transferase(Phosphotransferase) domain 1"/>
    <property type="match status" value="1"/>
</dbReference>
<evidence type="ECO:0000313" key="4">
    <source>
        <dbReference type="Proteomes" id="UP000265140"/>
    </source>
</evidence>
<dbReference type="PROSITE" id="PS50011">
    <property type="entry name" value="PROTEIN_KINASE_DOM"/>
    <property type="match status" value="1"/>
</dbReference>
<feature type="region of interest" description="Disordered" evidence="1">
    <location>
        <begin position="857"/>
        <end position="880"/>
    </location>
</feature>
<name>A0A6Q2ZFK9_ESOLU</name>
<dbReference type="GO" id="GO:0005524">
    <property type="term" value="F:ATP binding"/>
    <property type="evidence" value="ECO:0007669"/>
    <property type="project" value="InterPro"/>
</dbReference>
<dbReference type="InterPro" id="IPR000719">
    <property type="entry name" value="Prot_kinase_dom"/>
</dbReference>
<feature type="domain" description="Protein kinase" evidence="2">
    <location>
        <begin position="4"/>
        <end position="265"/>
    </location>
</feature>
<reference evidence="4" key="1">
    <citation type="journal article" date="2014" name="PLoS ONE">
        <title>The genome and linkage map of the northern pike (Esox lucius): conserved synteny revealed between the salmonid sister group and the Neoteleostei.</title>
        <authorList>
            <person name="Rondeau E.B."/>
            <person name="Minkley D.R."/>
            <person name="Leong J.S."/>
            <person name="Messmer A.M."/>
            <person name="Jantzen J.R."/>
            <person name="von Schalburg K.R."/>
            <person name="Lemon C."/>
            <person name="Bird N.H."/>
            <person name="Koop B.F."/>
        </authorList>
    </citation>
    <scope>NUCLEOTIDE SEQUENCE</scope>
</reference>
<dbReference type="SMART" id="SM00220">
    <property type="entry name" value="S_TKc"/>
    <property type="match status" value="1"/>
</dbReference>
<proteinExistence type="predicted"/>
<dbReference type="InterPro" id="IPR016024">
    <property type="entry name" value="ARM-type_fold"/>
</dbReference>
<evidence type="ECO:0000259" key="2">
    <source>
        <dbReference type="PROSITE" id="PS50011"/>
    </source>
</evidence>
<evidence type="ECO:0000256" key="1">
    <source>
        <dbReference type="SAM" id="MobiDB-lite"/>
    </source>
</evidence>
<dbReference type="InterPro" id="IPR011009">
    <property type="entry name" value="Kinase-like_dom_sf"/>
</dbReference>
<dbReference type="InterPro" id="IPR045906">
    <property type="entry name" value="ULK4"/>
</dbReference>
<dbReference type="Bgee" id="ENSELUG00000004686">
    <property type="expression patterns" value="Expressed in stomach and 14 other cell types or tissues"/>
</dbReference>
<keyword evidence="4" id="KW-1185">Reference proteome</keyword>
<accession>A0A6Q2ZFK9</accession>
<dbReference type="AlphaFoldDB" id="A0A6Q2ZFK9"/>
<reference evidence="3" key="4">
    <citation type="submission" date="2025-09" db="UniProtKB">
        <authorList>
            <consortium name="Ensembl"/>
        </authorList>
    </citation>
    <scope>IDENTIFICATION</scope>
</reference>
<dbReference type="Ensembl" id="ENSELUT00000059748.2">
    <property type="protein sequence ID" value="ENSELUP00000076415.2"/>
    <property type="gene ID" value="ENSELUG00000004686.3"/>
</dbReference>
<dbReference type="Proteomes" id="UP000265140">
    <property type="component" value="Chromosome 20"/>
</dbReference>
<sequence length="1194" mass="133216">MENFILYEEIGTGSKSVVYKGRRKGSINFVAIICSDKSKKPEITNHVRLTHDLKHENVVTFYEWYETSNHLWIVVELCTGGSLEAVIAQDECLSEDVVRDFGINMVKGLRYIHDAGIVFSDLSPSKILLDGPGTLKYSNFCLSKAEGENLEEFFALVTAEETDGGYSRENTSRRNIKNRIQGSPIYCAPEVVNGGDLTVSSDLWALGCIFYEMFSGDHQITRLLPDLWVSLCKPSEEFQSLIKGLLEKDPQKRMNWTQLLAHPFWKGAFSEVHTSLEDDVSFSSSVVVSGLTGFRSCIKDLVYTDSDLTVTPIMDNPKIQKTAPVRYDPKTLCVPAYSAEKLSCMSPEDWRKFLQLLGSSLEAPDDKTTPGARSRLNLLCYLCVIAAHKDTATRIVHSRLVREGSRSARADNTPRRAWVMRVLGLLASHCSELREEAPVIEAVAMFIELIRENFRNSKLKQCLLPPLGELLYLIATQEEKKEHPGELWVVPAAAYTVLMRCLREGEELVVNHIACKIVENVCTTLSHHAQGFITVEIGPMLWYLFTHSTVDSLRVSAISALCRITRHSVGAFQSVIEKVGLPAILARLVSGISRVQQNLLTMFTAMLSSGAHAHLHRLVQERDFVLKIMRSLESPSSIIRAKAFLVLLQVLSSNRDMLLLCCNSRLVMYIERDIRKATPGKEQQSNNEYLSKCLDLLIRHMVLELPDILDDMLSALGSVVGRKHPSTVQAKQLKQSLPMMTVVLQLLTSQIFRPQVLTEEFLLKFGALLNHITSIDASETSLGSAIGQVGSEELIRNTLSAVEAITQHPALLTVFLCVCASVLTAVLRVVVEWRVVSLRVLSEIALLLLSQEAVEEGERAEEQGEREEEERRNGEEERERVCNSSTGRLLTLITQALLPQYESLLLEPDPVPVYALKLLVALTEHSRLACRSLTSCPCLLCCVQEHQGNLLGGTMQNATALLSNLTGPKDADLQPFYQQGAPPHPSTCLVLVPVFPRVQGTLCPPCLDLQLFTDLIELRTNLCVFLCITILKTQTADSQEETQAAEELLLINRPLTGLTSLLIQMLPCGDVEVYEEASQCLSLLMQLYGGDGPSALCPLNLQRLSQTLQLQTQPRQQRLLLRIIRRLVTEVNLPCKSAEGLYSTDQSAGQTGLEFNCLVAPWGWELCFSPGSDPPWLWWPWSVMIFVVWMGKLT</sequence>
<dbReference type="Pfam" id="PF00069">
    <property type="entry name" value="Pkinase"/>
    <property type="match status" value="1"/>
</dbReference>
<dbReference type="GeneTree" id="ENSGT00940000156541"/>
<dbReference type="InterPro" id="IPR011989">
    <property type="entry name" value="ARM-like"/>
</dbReference>
<gene>
    <name evidence="3" type="primary">ULK4</name>
</gene>
<organism evidence="3 4">
    <name type="scientific">Esox lucius</name>
    <name type="common">Northern pike</name>
    <dbReference type="NCBI Taxonomy" id="8010"/>
    <lineage>
        <taxon>Eukaryota</taxon>
        <taxon>Metazoa</taxon>
        <taxon>Chordata</taxon>
        <taxon>Craniata</taxon>
        <taxon>Vertebrata</taxon>
        <taxon>Euteleostomi</taxon>
        <taxon>Actinopterygii</taxon>
        <taxon>Neopterygii</taxon>
        <taxon>Teleostei</taxon>
        <taxon>Protacanthopterygii</taxon>
        <taxon>Esociformes</taxon>
        <taxon>Esocidae</taxon>
        <taxon>Esox</taxon>
    </lineage>
</organism>
<dbReference type="Pfam" id="PF23606">
    <property type="entry name" value="HEAT_ULK4"/>
    <property type="match status" value="1"/>
</dbReference>
<reference evidence="3" key="2">
    <citation type="submission" date="2020-02" db="EMBL/GenBank/DDBJ databases">
        <title>Esox lucius (northern pike) genome, fEsoLuc1, primary haplotype.</title>
        <authorList>
            <person name="Myers G."/>
            <person name="Karagic N."/>
            <person name="Meyer A."/>
            <person name="Pippel M."/>
            <person name="Reichard M."/>
            <person name="Winkler S."/>
            <person name="Tracey A."/>
            <person name="Sims Y."/>
            <person name="Howe K."/>
            <person name="Rhie A."/>
            <person name="Formenti G."/>
            <person name="Durbin R."/>
            <person name="Fedrigo O."/>
            <person name="Jarvis E.D."/>
        </authorList>
    </citation>
    <scope>NUCLEOTIDE SEQUENCE [LARGE SCALE GENOMIC DNA]</scope>
</reference>
<dbReference type="GO" id="GO:0004672">
    <property type="term" value="F:protein kinase activity"/>
    <property type="evidence" value="ECO:0007669"/>
    <property type="project" value="InterPro"/>
</dbReference>
<dbReference type="CDD" id="cd14010">
    <property type="entry name" value="STKc_ULK4"/>
    <property type="match status" value="1"/>
</dbReference>
<dbReference type="PANTHER" id="PTHR46240">
    <property type="entry name" value="SER/THR PROTEIN KINASE ULK4"/>
    <property type="match status" value="1"/>
</dbReference>
<dbReference type="SUPFAM" id="SSF56112">
    <property type="entry name" value="Protein kinase-like (PK-like)"/>
    <property type="match status" value="1"/>
</dbReference>
<dbReference type="InterPro" id="IPR056981">
    <property type="entry name" value="HEAT_ULK4_RUNKEL"/>
</dbReference>
<dbReference type="SUPFAM" id="SSF48371">
    <property type="entry name" value="ARM repeat"/>
    <property type="match status" value="1"/>
</dbReference>
<reference evidence="3" key="3">
    <citation type="submission" date="2025-08" db="UniProtKB">
        <authorList>
            <consortium name="Ensembl"/>
        </authorList>
    </citation>
    <scope>IDENTIFICATION</scope>
</reference>
<evidence type="ECO:0000313" key="3">
    <source>
        <dbReference type="Ensembl" id="ENSELUP00000076415.2"/>
    </source>
</evidence>
<dbReference type="Gene3D" id="1.25.10.10">
    <property type="entry name" value="Leucine-rich Repeat Variant"/>
    <property type="match status" value="1"/>
</dbReference>